<evidence type="ECO:0000313" key="2">
    <source>
        <dbReference type="EMBL" id="RQH25026.1"/>
    </source>
</evidence>
<feature type="compositionally biased region" description="Polar residues" evidence="1">
    <location>
        <begin position="1"/>
        <end position="10"/>
    </location>
</feature>
<gene>
    <name evidence="2" type="ORF">D5R40_29510</name>
</gene>
<dbReference type="EMBL" id="RCBY01000311">
    <property type="protein sequence ID" value="RQH25026.1"/>
    <property type="molecule type" value="Genomic_DNA"/>
</dbReference>
<name>A0A3N6PGB0_9CYAN</name>
<feature type="region of interest" description="Disordered" evidence="1">
    <location>
        <begin position="1"/>
        <end position="26"/>
    </location>
</feature>
<dbReference type="Proteomes" id="UP000269154">
    <property type="component" value="Unassembled WGS sequence"/>
</dbReference>
<dbReference type="InterPro" id="IPR009223">
    <property type="entry name" value="APC_rpt"/>
</dbReference>
<sequence>MTVPPTTNATAGPPLMWSNCSSLSSV</sequence>
<protein>
    <submittedName>
        <fullName evidence="2">Uncharacterized protein</fullName>
    </submittedName>
</protein>
<dbReference type="AlphaFoldDB" id="A0A3N6PGB0"/>
<comment type="caution">
    <text evidence="2">The sequence shown here is derived from an EMBL/GenBank/DDBJ whole genome shotgun (WGS) entry which is preliminary data.</text>
</comment>
<keyword evidence="3" id="KW-1185">Reference proteome</keyword>
<accession>A0A3N6PGB0</accession>
<proteinExistence type="predicted"/>
<evidence type="ECO:0000313" key="3">
    <source>
        <dbReference type="Proteomes" id="UP000269154"/>
    </source>
</evidence>
<evidence type="ECO:0000256" key="1">
    <source>
        <dbReference type="SAM" id="MobiDB-lite"/>
    </source>
</evidence>
<organism evidence="2 3">
    <name type="scientific">Okeania hirsuta</name>
    <dbReference type="NCBI Taxonomy" id="1458930"/>
    <lineage>
        <taxon>Bacteria</taxon>
        <taxon>Bacillati</taxon>
        <taxon>Cyanobacteriota</taxon>
        <taxon>Cyanophyceae</taxon>
        <taxon>Oscillatoriophycideae</taxon>
        <taxon>Oscillatoriales</taxon>
        <taxon>Microcoleaceae</taxon>
        <taxon>Okeania</taxon>
    </lineage>
</organism>
<dbReference type="GO" id="GO:0016055">
    <property type="term" value="P:Wnt signaling pathway"/>
    <property type="evidence" value="ECO:0007669"/>
    <property type="project" value="InterPro"/>
</dbReference>
<dbReference type="Pfam" id="PF05923">
    <property type="entry name" value="APC_r"/>
    <property type="match status" value="1"/>
</dbReference>
<reference evidence="2 3" key="1">
    <citation type="journal article" date="2018" name="ACS Chem. Biol.">
        <title>Ketoreductase domain dysfunction expands chemodiversity: malyngamide biosynthesis in the cyanobacterium Okeania hirsuta.</title>
        <authorList>
            <person name="Moss N.A."/>
            <person name="Leao T."/>
            <person name="Rankin M."/>
            <person name="McCullough T.M."/>
            <person name="Qu P."/>
            <person name="Korobeynikov A."/>
            <person name="Smith J.L."/>
            <person name="Gerwick L."/>
            <person name="Gerwick W.H."/>
        </authorList>
    </citation>
    <scope>NUCLEOTIDE SEQUENCE [LARGE SCALE GENOMIC DNA]</scope>
    <source>
        <strain evidence="2 3">PAB10Feb10-1</strain>
    </source>
</reference>